<dbReference type="GO" id="GO:0003723">
    <property type="term" value="F:RNA binding"/>
    <property type="evidence" value="ECO:0007669"/>
    <property type="project" value="InterPro"/>
</dbReference>
<dbReference type="InterPro" id="IPR012340">
    <property type="entry name" value="NA-bd_OB-fold"/>
</dbReference>
<dbReference type="InterPro" id="IPR057324">
    <property type="entry name" value="WH_RNase_II"/>
</dbReference>
<accession>A0AAV1I3F5</accession>
<dbReference type="GO" id="GO:0000932">
    <property type="term" value="C:P-body"/>
    <property type="evidence" value="ECO:0007669"/>
    <property type="project" value="TreeGrafter"/>
</dbReference>
<dbReference type="PANTHER" id="PTHR23355">
    <property type="entry name" value="RIBONUCLEASE"/>
    <property type="match status" value="1"/>
</dbReference>
<dbReference type="InterPro" id="IPR001900">
    <property type="entry name" value="RNase_II/R"/>
</dbReference>
<sequence length="884" mass="95456">MAAAGLIGSITQPLSRIGGAGGVPTTGSLSNVQGHSLDGSSATQLSHSRHQRDSHTPQGRWEPAMHAASYATALKGSCHARGPQQLRAAAPEFIPHSARPLQDVQPVFTGRMPGWQGTHASQPFYEGARSFASGRPCGVRASTAVAQQSVASTAQGEPREGAIIDYLRNGKSGLALITGKDGKRNWHATDLSGRTYSLRPAEVAYVLPGGGYEKKDLGAISEAADVACKDGKLMELAWEVCTGSEETYDVASTAELLFGEATTVHNYAAHKLLSEDRTFFKQTNRNPARFQPRPQEEVQRLIAKAEAEAKAEAALAECASALWTVIKTPAWQRPTAAEWLAGPFADRIAAIQDFALQKASPRDTALAIETLQRAKFPVGDGGAADLLGAIGVWSPHDNIKLRQMGLTREFSPELEAAAASLVALPPPDPDAHIRVDLTHHSIVTIDDASTTEVDDGLSVEELPDGRRRLWVHVADPSRWLQPGSDLDLEARRRASTLYLPVGAMFMFPGQLAEGPFSLRPNERGTALSLSADLSPDGELQSHSIVASHIIPTQKMTYAELDEAVASGCSDRVSESLQALLEASKARRAWREAQGAVSISLAECDVKVDDARLERPNISLTRLNTEASPSQTLVSEMMIMAGQIAAEYGQQAGLPLPYRSQARAAMPPAEELEAVPEGACRSVLMRSRMLRSLCTTEETLPHCGLGLPGYVQVTSPIRRYTDLLAHWQLKAHLRGDAPVWDGPALGMLVDEVTGTVREHISLEREVTNYWLAKYFEQASARDPGRTWAARLLHWVRQETGLAQVQLDAEGLETVVRVDRPAAVGERLLLRCAFTDARSGLYRLEEALPDGTALQYVGEEGEAASEEAVESSAAIHEADDRVAMML</sequence>
<dbReference type="Proteomes" id="UP001314263">
    <property type="component" value="Unassembled WGS sequence"/>
</dbReference>
<evidence type="ECO:0000313" key="4">
    <source>
        <dbReference type="Proteomes" id="UP001314263"/>
    </source>
</evidence>
<dbReference type="SUPFAM" id="SSF50249">
    <property type="entry name" value="Nucleic acid-binding proteins"/>
    <property type="match status" value="1"/>
</dbReference>
<feature type="domain" description="RNB" evidence="2">
    <location>
        <begin position="434"/>
        <end position="734"/>
    </location>
</feature>
<keyword evidence="4" id="KW-1185">Reference proteome</keyword>
<dbReference type="SMART" id="SM00955">
    <property type="entry name" value="RNB"/>
    <property type="match status" value="1"/>
</dbReference>
<evidence type="ECO:0000313" key="3">
    <source>
        <dbReference type="EMBL" id="CAK0780613.1"/>
    </source>
</evidence>
<dbReference type="InterPro" id="IPR050180">
    <property type="entry name" value="RNR_Ribonuclease"/>
</dbReference>
<dbReference type="Pfam" id="PF00773">
    <property type="entry name" value="RNB"/>
    <property type="match status" value="1"/>
</dbReference>
<dbReference type="GO" id="GO:0006402">
    <property type="term" value="P:mRNA catabolic process"/>
    <property type="evidence" value="ECO:0007669"/>
    <property type="project" value="TreeGrafter"/>
</dbReference>
<dbReference type="Pfam" id="PF23163">
    <property type="entry name" value="CSD_RNase_II"/>
    <property type="match status" value="1"/>
</dbReference>
<dbReference type="PANTHER" id="PTHR23355:SF42">
    <property type="entry name" value="RIBONUCLEASE II, CHLOROPLASTIC_MITOCHONDRIAL"/>
    <property type="match status" value="1"/>
</dbReference>
<feature type="compositionally biased region" description="Polar residues" evidence="1">
    <location>
        <begin position="25"/>
        <end position="46"/>
    </location>
</feature>
<proteinExistence type="predicted"/>
<dbReference type="Pfam" id="PF25255">
    <property type="entry name" value="WHD_RNase_II"/>
    <property type="match status" value="1"/>
</dbReference>
<comment type="caution">
    <text evidence="3">The sequence shown here is derived from an EMBL/GenBank/DDBJ whole genome shotgun (WGS) entry which is preliminary data.</text>
</comment>
<evidence type="ECO:0000259" key="2">
    <source>
        <dbReference type="SMART" id="SM00955"/>
    </source>
</evidence>
<dbReference type="EMBL" id="CAUYUE010000006">
    <property type="protein sequence ID" value="CAK0780613.1"/>
    <property type="molecule type" value="Genomic_DNA"/>
</dbReference>
<feature type="region of interest" description="Disordered" evidence="1">
    <location>
        <begin position="13"/>
        <end position="61"/>
    </location>
</feature>
<dbReference type="InterPro" id="IPR056404">
    <property type="entry name" value="HTH_RNase_II"/>
</dbReference>
<protein>
    <recommendedName>
        <fullName evidence="2">RNB domain-containing protein</fullName>
    </recommendedName>
</protein>
<reference evidence="3 4" key="1">
    <citation type="submission" date="2023-10" db="EMBL/GenBank/DDBJ databases">
        <authorList>
            <person name="Maclean D."/>
            <person name="Macfadyen A."/>
        </authorList>
    </citation>
    <scope>NUCLEOTIDE SEQUENCE [LARGE SCALE GENOMIC DNA]</scope>
</reference>
<dbReference type="InterPro" id="IPR056403">
    <property type="entry name" value="RNase_II_barrel"/>
</dbReference>
<evidence type="ECO:0000256" key="1">
    <source>
        <dbReference type="SAM" id="MobiDB-lite"/>
    </source>
</evidence>
<dbReference type="Pfam" id="PF23161">
    <property type="entry name" value="HTH_RNase_II"/>
    <property type="match status" value="1"/>
</dbReference>
<organism evidence="3 4">
    <name type="scientific">Coccomyxa viridis</name>
    <dbReference type="NCBI Taxonomy" id="1274662"/>
    <lineage>
        <taxon>Eukaryota</taxon>
        <taxon>Viridiplantae</taxon>
        <taxon>Chlorophyta</taxon>
        <taxon>core chlorophytes</taxon>
        <taxon>Trebouxiophyceae</taxon>
        <taxon>Trebouxiophyceae incertae sedis</taxon>
        <taxon>Coccomyxaceae</taxon>
        <taxon>Coccomyxa</taxon>
    </lineage>
</organism>
<dbReference type="AlphaFoldDB" id="A0AAV1I3F5"/>
<gene>
    <name evidence="3" type="ORF">CVIRNUC_005112</name>
</gene>
<name>A0AAV1I3F5_9CHLO</name>
<dbReference type="GO" id="GO:0000175">
    <property type="term" value="F:3'-5'-RNA exonuclease activity"/>
    <property type="evidence" value="ECO:0007669"/>
    <property type="project" value="TreeGrafter"/>
</dbReference>